<keyword evidence="4 7" id="KW-1133">Transmembrane helix</keyword>
<accession>A0ABN9XMQ1</accession>
<dbReference type="PROSITE" id="PS50216">
    <property type="entry name" value="DHHC"/>
    <property type="match status" value="1"/>
</dbReference>
<comment type="subcellular location">
    <subcellularLocation>
        <location evidence="1">Membrane</location>
        <topology evidence="1">Multi-pass membrane protein</topology>
    </subcellularLocation>
</comment>
<dbReference type="Pfam" id="PF01529">
    <property type="entry name" value="DHHC"/>
    <property type="match status" value="1"/>
</dbReference>
<comment type="domain">
    <text evidence="7">The DHHC domain is required for palmitoyltransferase activity.</text>
</comment>
<evidence type="ECO:0000256" key="5">
    <source>
        <dbReference type="ARBA" id="ARBA00023136"/>
    </source>
</evidence>
<feature type="region of interest" description="Disordered" evidence="8">
    <location>
        <begin position="236"/>
        <end position="342"/>
    </location>
</feature>
<keyword evidence="6 7" id="KW-0012">Acyltransferase</keyword>
<keyword evidence="5 7" id="KW-0472">Membrane</keyword>
<evidence type="ECO:0000256" key="4">
    <source>
        <dbReference type="ARBA" id="ARBA00022989"/>
    </source>
</evidence>
<comment type="catalytic activity">
    <reaction evidence="7">
        <text>L-cysteinyl-[protein] + hexadecanoyl-CoA = S-hexadecanoyl-L-cysteinyl-[protein] + CoA</text>
        <dbReference type="Rhea" id="RHEA:36683"/>
        <dbReference type="Rhea" id="RHEA-COMP:10131"/>
        <dbReference type="Rhea" id="RHEA-COMP:11032"/>
        <dbReference type="ChEBI" id="CHEBI:29950"/>
        <dbReference type="ChEBI" id="CHEBI:57287"/>
        <dbReference type="ChEBI" id="CHEBI:57379"/>
        <dbReference type="ChEBI" id="CHEBI:74151"/>
        <dbReference type="EC" id="2.3.1.225"/>
    </reaction>
</comment>
<comment type="caution">
    <text evidence="10">The sequence shown here is derived from an EMBL/GenBank/DDBJ whole genome shotgun (WGS) entry which is preliminary data.</text>
</comment>
<dbReference type="InterPro" id="IPR001594">
    <property type="entry name" value="Palmitoyltrfase_DHHC"/>
</dbReference>
<evidence type="ECO:0000256" key="6">
    <source>
        <dbReference type="ARBA" id="ARBA00023315"/>
    </source>
</evidence>
<dbReference type="EMBL" id="CAUYUJ010020893">
    <property type="protein sequence ID" value="CAK0901164.1"/>
    <property type="molecule type" value="Genomic_DNA"/>
</dbReference>
<keyword evidence="2 7" id="KW-0808">Transferase</keyword>
<comment type="similarity">
    <text evidence="7">Belongs to the DHHC palmitoyltransferase family.</text>
</comment>
<evidence type="ECO:0000259" key="9">
    <source>
        <dbReference type="Pfam" id="PF01529"/>
    </source>
</evidence>
<feature type="domain" description="Palmitoyltransferase DHHC" evidence="9">
    <location>
        <begin position="43"/>
        <end position="166"/>
    </location>
</feature>
<proteinExistence type="inferred from homology"/>
<feature type="compositionally biased region" description="Low complexity" evidence="8">
    <location>
        <begin position="287"/>
        <end position="307"/>
    </location>
</feature>
<protein>
    <recommendedName>
        <fullName evidence="7">Palmitoyltransferase</fullName>
        <ecNumber evidence="7">2.3.1.225</ecNumber>
    </recommendedName>
</protein>
<dbReference type="EC" id="2.3.1.225" evidence="7"/>
<reference evidence="10" key="1">
    <citation type="submission" date="2023-10" db="EMBL/GenBank/DDBJ databases">
        <authorList>
            <person name="Chen Y."/>
            <person name="Shah S."/>
            <person name="Dougan E. K."/>
            <person name="Thang M."/>
            <person name="Chan C."/>
        </authorList>
    </citation>
    <scope>NUCLEOTIDE SEQUENCE [LARGE SCALE GENOMIC DNA]</scope>
</reference>
<feature type="compositionally biased region" description="Low complexity" evidence="8">
    <location>
        <begin position="318"/>
        <end position="332"/>
    </location>
</feature>
<dbReference type="Proteomes" id="UP001189429">
    <property type="component" value="Unassembled WGS sequence"/>
</dbReference>
<dbReference type="InterPro" id="IPR039859">
    <property type="entry name" value="PFA4/ZDH16/20/ERF2-like"/>
</dbReference>
<feature type="transmembrane region" description="Helical" evidence="7">
    <location>
        <begin position="127"/>
        <end position="149"/>
    </location>
</feature>
<keyword evidence="3 7" id="KW-0812">Transmembrane</keyword>
<dbReference type="PANTHER" id="PTHR12246">
    <property type="entry name" value="PALMITOYLTRANSFERASE ZDHHC16"/>
    <property type="match status" value="1"/>
</dbReference>
<evidence type="ECO:0000256" key="3">
    <source>
        <dbReference type="ARBA" id="ARBA00022692"/>
    </source>
</evidence>
<feature type="transmembrane region" description="Helical" evidence="7">
    <location>
        <begin position="90"/>
        <end position="115"/>
    </location>
</feature>
<evidence type="ECO:0000256" key="8">
    <source>
        <dbReference type="SAM" id="MobiDB-lite"/>
    </source>
</evidence>
<organism evidence="10 11">
    <name type="scientific">Prorocentrum cordatum</name>
    <dbReference type="NCBI Taxonomy" id="2364126"/>
    <lineage>
        <taxon>Eukaryota</taxon>
        <taxon>Sar</taxon>
        <taxon>Alveolata</taxon>
        <taxon>Dinophyceae</taxon>
        <taxon>Prorocentrales</taxon>
        <taxon>Prorocentraceae</taxon>
        <taxon>Prorocentrum</taxon>
    </lineage>
</organism>
<evidence type="ECO:0000256" key="2">
    <source>
        <dbReference type="ARBA" id="ARBA00022679"/>
    </source>
</evidence>
<evidence type="ECO:0000313" key="10">
    <source>
        <dbReference type="EMBL" id="CAK0901164.1"/>
    </source>
</evidence>
<evidence type="ECO:0000256" key="7">
    <source>
        <dbReference type="RuleBase" id="RU079119"/>
    </source>
</evidence>
<keyword evidence="11" id="KW-1185">Reference proteome</keyword>
<name>A0ABN9XMQ1_9DINO</name>
<sequence>MLVVCYAKVVLTGPGEVPDSVEWKMGESMASSLRGTREVKTSGQKRHCKWCLKYKPDRCHHCRMCKVCVLKMDHHCPWVANCIGFRNHKYFFLLVIYSELSCLFIALTVLGSVVASLDQEMPTGHRFLLAWCATLSVVMGVLLGIFLSFHSWLMLSGLTTIEFCEKGATEGRDRSWTTPRRSQCQSYDRGLCTNVLAVLGPRPLLWLLPCSPPAGDGVSWGAALAAAPAPAAARATDGPAAQLLDSDGAGGRHDVEEAEPEAEDSRGGPRRPGGRGARGPARRRAPGRLAGQPRAGRRTPGAAPAAGLEPARRHEGGPARCGPARGAAPQRGGVAGGLRRAP</sequence>
<evidence type="ECO:0000313" key="11">
    <source>
        <dbReference type="Proteomes" id="UP001189429"/>
    </source>
</evidence>
<evidence type="ECO:0000256" key="1">
    <source>
        <dbReference type="ARBA" id="ARBA00004141"/>
    </source>
</evidence>
<gene>
    <name evidence="10" type="ORF">PCOR1329_LOCUS78227</name>
</gene>